<accession>A0AC34QUZ5</accession>
<dbReference type="Proteomes" id="UP000887576">
    <property type="component" value="Unplaced"/>
</dbReference>
<protein>
    <submittedName>
        <fullName evidence="2">Glycine N-acyltransferase-like protein</fullName>
    </submittedName>
</protein>
<evidence type="ECO:0000313" key="2">
    <source>
        <dbReference type="WBParaSite" id="JU765_v2.g19673.t1"/>
    </source>
</evidence>
<reference evidence="2" key="1">
    <citation type="submission" date="2022-11" db="UniProtKB">
        <authorList>
            <consortium name="WormBaseParasite"/>
        </authorList>
    </citation>
    <scope>IDENTIFICATION</scope>
</reference>
<evidence type="ECO:0000313" key="1">
    <source>
        <dbReference type="Proteomes" id="UP000887576"/>
    </source>
</evidence>
<proteinExistence type="predicted"/>
<dbReference type="WBParaSite" id="JU765_v2.g19673.t1">
    <property type="protein sequence ID" value="JU765_v2.g19673.t1"/>
    <property type="gene ID" value="JU765_v2.g19673"/>
</dbReference>
<organism evidence="1 2">
    <name type="scientific">Panagrolaimus sp. JU765</name>
    <dbReference type="NCBI Taxonomy" id="591449"/>
    <lineage>
        <taxon>Eukaryota</taxon>
        <taxon>Metazoa</taxon>
        <taxon>Ecdysozoa</taxon>
        <taxon>Nematoda</taxon>
        <taxon>Chromadorea</taxon>
        <taxon>Rhabditida</taxon>
        <taxon>Tylenchina</taxon>
        <taxon>Panagrolaimomorpha</taxon>
        <taxon>Panagrolaimoidea</taxon>
        <taxon>Panagrolaimidae</taxon>
        <taxon>Panagrolaimus</taxon>
    </lineage>
</organism>
<name>A0AC34QUZ5_9BILA</name>
<sequence>MVFGRAKSFKMMTKAAKIKIDSIRLFGSQFCGVCPKKMLLENLTNEDLDRAIAETTNYPAFLTLHFCLQNQRCGLFPEVKWRSFWMKNELGQRIDFSSRSYTFPGFRNFLLIASDLNVKFDKNELFGAFDKLNAEIKELFDVEGPVVVCFEPIASVFSEWHQNNFPDFYLKPHPCLFYYMTQKQQQKLLMDCGDDIKLPDGYYWDGADAEKDAQLLFETWIHSCPGDLEGMKAKIRNLPSAMIRVADSGKPAAFEVTDACGFLNHLYTMPEHRRKGLGTAVEMEICRKLIEAGMTPNKDVETWNSHVIATSEKSPYWTCWKDDSGNPVHVLFLKVYSKKQ</sequence>